<evidence type="ECO:0000313" key="9">
    <source>
        <dbReference type="EMBL" id="CAB0020641.1"/>
    </source>
</evidence>
<feature type="domain" description="PHD-type" evidence="7">
    <location>
        <begin position="986"/>
        <end position="1040"/>
    </location>
</feature>
<protein>
    <recommendedName>
        <fullName evidence="11">PHD-type domain-containing protein</fullName>
    </recommendedName>
</protein>
<dbReference type="InterPro" id="IPR003618">
    <property type="entry name" value="TFIIS_cen_dom"/>
</dbReference>
<feature type="region of interest" description="Disordered" evidence="6">
    <location>
        <begin position="907"/>
        <end position="936"/>
    </location>
</feature>
<dbReference type="Pfam" id="PF07744">
    <property type="entry name" value="SPOC"/>
    <property type="match status" value="1"/>
</dbReference>
<feature type="region of interest" description="Disordered" evidence="6">
    <location>
        <begin position="716"/>
        <end position="800"/>
    </location>
</feature>
<name>A0A6H5HQB6_9HEMI</name>
<dbReference type="SUPFAM" id="SSF57903">
    <property type="entry name" value="FYVE/PHD zinc finger"/>
    <property type="match status" value="1"/>
</dbReference>
<dbReference type="InterPro" id="IPR001965">
    <property type="entry name" value="Znf_PHD"/>
</dbReference>
<feature type="region of interest" description="Disordered" evidence="6">
    <location>
        <begin position="188"/>
        <end position="213"/>
    </location>
</feature>
<feature type="region of interest" description="Disordered" evidence="6">
    <location>
        <begin position="251"/>
        <end position="271"/>
    </location>
</feature>
<dbReference type="Pfam" id="PF07500">
    <property type="entry name" value="TFIIS_M"/>
    <property type="match status" value="1"/>
</dbReference>
<dbReference type="PROSITE" id="PS01359">
    <property type="entry name" value="ZF_PHD_1"/>
    <property type="match status" value="1"/>
</dbReference>
<dbReference type="SUPFAM" id="SSF46942">
    <property type="entry name" value="Elongation factor TFIIS domain 2"/>
    <property type="match status" value="1"/>
</dbReference>
<dbReference type="PROSITE" id="PS51321">
    <property type="entry name" value="TFIIS_CENTRAL"/>
    <property type="match status" value="1"/>
</dbReference>
<feature type="compositionally biased region" description="Basic and acidic residues" evidence="6">
    <location>
        <begin position="1314"/>
        <end position="1333"/>
    </location>
</feature>
<feature type="compositionally biased region" description="Basic and acidic residues" evidence="6">
    <location>
        <begin position="765"/>
        <end position="784"/>
    </location>
</feature>
<evidence type="ECO:0000313" key="10">
    <source>
        <dbReference type="Proteomes" id="UP000479000"/>
    </source>
</evidence>
<dbReference type="InterPro" id="IPR019786">
    <property type="entry name" value="Zinc_finger_PHD-type_CS"/>
</dbReference>
<dbReference type="PROSITE" id="PS50016">
    <property type="entry name" value="ZF_PHD_2"/>
    <property type="match status" value="1"/>
</dbReference>
<feature type="compositionally biased region" description="Polar residues" evidence="6">
    <location>
        <begin position="51"/>
        <end position="67"/>
    </location>
</feature>
<dbReference type="Gene3D" id="1.10.472.30">
    <property type="entry name" value="Transcription elongation factor S-II, central domain"/>
    <property type="match status" value="1"/>
</dbReference>
<feature type="region of interest" description="Disordered" evidence="6">
    <location>
        <begin position="1267"/>
        <end position="1345"/>
    </location>
</feature>
<dbReference type="EMBL" id="CADCXU010035424">
    <property type="protein sequence ID" value="CAB0020641.1"/>
    <property type="molecule type" value="Genomic_DNA"/>
</dbReference>
<evidence type="ECO:0000256" key="4">
    <source>
        <dbReference type="PROSITE-ProRule" id="PRU00146"/>
    </source>
</evidence>
<feature type="region of interest" description="Disordered" evidence="6">
    <location>
        <begin position="1070"/>
        <end position="1114"/>
    </location>
</feature>
<keyword evidence="10" id="KW-1185">Reference proteome</keyword>
<evidence type="ECO:0000256" key="1">
    <source>
        <dbReference type="ARBA" id="ARBA00022723"/>
    </source>
</evidence>
<dbReference type="CDD" id="cd15552">
    <property type="entry name" value="PHD_PHF3_like"/>
    <property type="match status" value="1"/>
</dbReference>
<dbReference type="SMART" id="SM00249">
    <property type="entry name" value="PHD"/>
    <property type="match status" value="1"/>
</dbReference>
<dbReference type="Proteomes" id="UP000479000">
    <property type="component" value="Unassembled WGS sequence"/>
</dbReference>
<feature type="domain" description="TFIIS central" evidence="8">
    <location>
        <begin position="1071"/>
        <end position="1205"/>
    </location>
</feature>
<feature type="region of interest" description="Disordered" evidence="6">
    <location>
        <begin position="1419"/>
        <end position="1520"/>
    </location>
</feature>
<feature type="compositionally biased region" description="Basic and acidic residues" evidence="6">
    <location>
        <begin position="562"/>
        <end position="577"/>
    </location>
</feature>
<accession>A0A6H5HQB6</accession>
<feature type="compositionally biased region" description="Basic and acidic residues" evidence="6">
    <location>
        <begin position="1267"/>
        <end position="1278"/>
    </location>
</feature>
<feature type="compositionally biased region" description="Basic and acidic residues" evidence="6">
    <location>
        <begin position="615"/>
        <end position="628"/>
    </location>
</feature>
<evidence type="ECO:0000259" key="8">
    <source>
        <dbReference type="PROSITE" id="PS51321"/>
    </source>
</evidence>
<feature type="compositionally biased region" description="Basic residues" evidence="6">
    <location>
        <begin position="1279"/>
        <end position="1313"/>
    </location>
</feature>
<keyword evidence="2 4" id="KW-0863">Zinc-finger</keyword>
<feature type="compositionally biased region" description="Basic and acidic residues" evidence="6">
    <location>
        <begin position="1099"/>
        <end position="1108"/>
    </location>
</feature>
<sequence length="1567" mass="170218">MMSTTTVTDDKDDSLIIVVNADGTITVDPETLQKLIVNSFTNPVSLVHVNNPESGSEPADSNDSSFNLTVESFVPPARPSDNSTLLQDLTDGDIGNETDPFSHLEPEHIARLENALKSDQAKEILGTKLDGGLSNMLNILDGKDAQGSSASAGRAEYPTGCGYPPPEVLIDHSYSVLAANAPHGHQQSVRQPVQSLQRPPPLKIFQGPRMRGTGARGLKTLGGIMRTSVSSQLQTPVVSSTVQAKEVTTHKYTMGPDGPVPVSTRKVTTPGGRITSAASSAGRTLIHSPGGLKNILSLSSMNKSQLVRVTGPTPESPVNKSGSPLAAKTGSMNILMRKGVAVRTIKANQKSPRGSLSVLDEPMDADVSTSTPESVEASSRESDDSEASGAEDSLIVDPSLDIQSSDGESEAEVQSPAQDQVEATVEPAKEASGAQVTAADKASDSPLAGENAELDIPAAEERAESSAETTVQKKPQVCPDAVPIPGLQPDPPKANVIARKPTTPKALSATKVASPSLVSRVGDGPKLKTAGGSPLVKQVKKLVKLGVKETAILKAKSAKLAKRIEGLKMTKPADHQKTTSPPKNKSPKIENSTASKTDADSTALAPKSTASSKPELPESDDKAKEKEKDKKKKDKAKSAVLSPLVLGPELFSTPDIIRRVSTDKTQTPDSGLLSPGKEPPPTPTTSANPTTVQPEEALKGEILSPIGEVARNVEVKAVEGYKTEVISNRNDEETDLENPSSPEAPVEEELSLQISNTSITAGPPEEEHLQSSAESEGRVDELHMRRAASPPPSENPMVLGKTPPRMPKVEVLPAHPDIPCPPMLADAESLLNSIHEKVAKADPSMLRDELLYDLTNDDYDVDFPGFAKIEEPSTGGNGIKNPLAVAGLAPSTDADLASFVNAPISNTTTDQFSTPSAPLTLSGQSSADSDPRVRKLPPIEVPKTRSATKKASIGPAQIRFLLLNLGRKKAASTDHYDSSSEDDPNKLWCICRKPHNNRFMICCDGCEDWFHGNCVGVTKALGQQMEAQGVEWSCPKCRAAKREKEKESQLAAKALKAMPANQRWKQLKEKVKTRVSKKGAKPATPTTTKPPAAMPIQSAEKKKDDPKSKKDRKVKSLAESIEEELFSLFKDTNMKYRTKFRSLVFNIKDSKNLTLYRKIVDRTISPEQFVRLTAEELASQELAQWREKEAKHQIEMIKKNELALIHQAKTVVLKSRKGEEILESKNHEANISELESALNRTAEDYEESTVKKENEINPPLIVSEKSVIKEEKVRDKEKRRDRKRSHRSRSKSRGRDRKRSRSRSKERSKRSRVNSKERDSKDKSKRGASDSKERHSKRTRSRSRDDERIHYVSLYSYLSTRNRMAVVASVSKTIKDFYVMPLSSHSPIPQVLLPLDGPGFDETRNHLLLAIIVRNRRNSRPTPTSRLSVKSAPDRSYTPPIPDGGSTTPPLPPMSSKSLPLPPVASMTDDPDDDDTPYDPGEGMADEEEADLNEPYTPTQSPPRPQNAAEPAAPHPDIAKNLEEVEKLIEEKKQKIEAYFTTNIPGLGDTPPEYPSEVHDRLLRLPF</sequence>
<keyword evidence="1" id="KW-0479">Metal-binding</keyword>
<keyword evidence="5" id="KW-0175">Coiled coil</keyword>
<dbReference type="OrthoDB" id="1884872at2759"/>
<evidence type="ECO:0000256" key="6">
    <source>
        <dbReference type="SAM" id="MobiDB-lite"/>
    </source>
</evidence>
<gene>
    <name evidence="9" type="ORF">NTEN_LOCUS24213</name>
</gene>
<keyword evidence="3" id="KW-0862">Zinc</keyword>
<dbReference type="PANTHER" id="PTHR11477">
    <property type="entry name" value="TRANSCRIPTION FACTOR S-II ZINC FINGER DOMAIN-CONTAINING PROTEIN"/>
    <property type="match status" value="1"/>
</dbReference>
<proteinExistence type="predicted"/>
<organism evidence="9 10">
    <name type="scientific">Nesidiocoris tenuis</name>
    <dbReference type="NCBI Taxonomy" id="355587"/>
    <lineage>
        <taxon>Eukaryota</taxon>
        <taxon>Metazoa</taxon>
        <taxon>Ecdysozoa</taxon>
        <taxon>Arthropoda</taxon>
        <taxon>Hexapoda</taxon>
        <taxon>Insecta</taxon>
        <taxon>Pterygota</taxon>
        <taxon>Neoptera</taxon>
        <taxon>Paraneoptera</taxon>
        <taxon>Hemiptera</taxon>
        <taxon>Heteroptera</taxon>
        <taxon>Panheteroptera</taxon>
        <taxon>Cimicomorpha</taxon>
        <taxon>Miridae</taxon>
        <taxon>Dicyphina</taxon>
        <taxon>Nesidiocoris</taxon>
    </lineage>
</organism>
<feature type="compositionally biased region" description="Polar residues" evidence="6">
    <location>
        <begin position="188"/>
        <end position="197"/>
    </location>
</feature>
<dbReference type="SMART" id="SM00510">
    <property type="entry name" value="TFS2M"/>
    <property type="match status" value="1"/>
</dbReference>
<feature type="region of interest" description="Disordered" evidence="6">
    <location>
        <begin position="48"/>
        <end position="67"/>
    </location>
</feature>
<evidence type="ECO:0008006" key="11">
    <source>
        <dbReference type="Google" id="ProtNLM"/>
    </source>
</evidence>
<feature type="coiled-coil region" evidence="5">
    <location>
        <begin position="1224"/>
        <end position="1251"/>
    </location>
</feature>
<dbReference type="InterPro" id="IPR012921">
    <property type="entry name" value="SPOC_C"/>
</dbReference>
<dbReference type="GO" id="GO:0006351">
    <property type="term" value="P:DNA-templated transcription"/>
    <property type="evidence" value="ECO:0007669"/>
    <property type="project" value="InterPro"/>
</dbReference>
<reference evidence="9 10" key="1">
    <citation type="submission" date="2020-02" db="EMBL/GenBank/DDBJ databases">
        <authorList>
            <person name="Ferguson B K."/>
        </authorList>
    </citation>
    <scope>NUCLEOTIDE SEQUENCE [LARGE SCALE GENOMIC DNA]</scope>
</reference>
<feature type="compositionally biased region" description="Polar residues" evidence="6">
    <location>
        <begin position="907"/>
        <end position="928"/>
    </location>
</feature>
<dbReference type="Gene3D" id="3.30.40.10">
    <property type="entry name" value="Zinc/RING finger domain, C3HC4 (zinc finger)"/>
    <property type="match status" value="1"/>
</dbReference>
<dbReference type="InterPro" id="IPR036575">
    <property type="entry name" value="TFIIS_cen_dom_sf"/>
</dbReference>
<dbReference type="InterPro" id="IPR011011">
    <property type="entry name" value="Znf_FYVE_PHD"/>
</dbReference>
<feature type="region of interest" description="Disordered" evidence="6">
    <location>
        <begin position="72"/>
        <end position="102"/>
    </location>
</feature>
<evidence type="ECO:0000256" key="5">
    <source>
        <dbReference type="SAM" id="Coils"/>
    </source>
</evidence>
<dbReference type="GO" id="GO:0005634">
    <property type="term" value="C:nucleus"/>
    <property type="evidence" value="ECO:0007669"/>
    <property type="project" value="TreeGrafter"/>
</dbReference>
<dbReference type="InterPro" id="IPR019787">
    <property type="entry name" value="Znf_PHD-finger"/>
</dbReference>
<dbReference type="PANTHER" id="PTHR11477:SF51">
    <property type="entry name" value="PROTEIN PARTNER OF SNF, ISOFORM B"/>
    <property type="match status" value="1"/>
</dbReference>
<evidence type="ECO:0000259" key="7">
    <source>
        <dbReference type="PROSITE" id="PS50016"/>
    </source>
</evidence>
<dbReference type="GO" id="GO:0008270">
    <property type="term" value="F:zinc ion binding"/>
    <property type="evidence" value="ECO:0007669"/>
    <property type="project" value="UniProtKB-KW"/>
</dbReference>
<dbReference type="InterPro" id="IPR013083">
    <property type="entry name" value="Znf_RING/FYVE/PHD"/>
</dbReference>
<feature type="region of interest" description="Disordered" evidence="6">
    <location>
        <begin position="345"/>
        <end position="532"/>
    </location>
</feature>
<dbReference type="Pfam" id="PF00628">
    <property type="entry name" value="PHD"/>
    <property type="match status" value="1"/>
</dbReference>
<feature type="region of interest" description="Disordered" evidence="6">
    <location>
        <begin position="561"/>
        <end position="696"/>
    </location>
</feature>
<evidence type="ECO:0000256" key="3">
    <source>
        <dbReference type="ARBA" id="ARBA00022833"/>
    </source>
</evidence>
<feature type="compositionally biased region" description="Low complexity" evidence="6">
    <location>
        <begin position="1081"/>
        <end position="1091"/>
    </location>
</feature>
<feature type="region of interest" description="Disordered" evidence="6">
    <location>
        <begin position="308"/>
        <end position="329"/>
    </location>
</feature>
<evidence type="ECO:0000256" key="2">
    <source>
        <dbReference type="ARBA" id="ARBA00022771"/>
    </source>
</evidence>